<gene>
    <name evidence="18" type="primary">LOC109106774</name>
</gene>
<keyword evidence="6" id="KW-0268">Exocytosis</keyword>
<dbReference type="Proteomes" id="UP001155660">
    <property type="component" value="Chromosome B17"/>
</dbReference>
<dbReference type="GO" id="GO:0015031">
    <property type="term" value="P:protein transport"/>
    <property type="evidence" value="ECO:0007669"/>
    <property type="project" value="UniProtKB-KW"/>
</dbReference>
<dbReference type="GO" id="GO:0005096">
    <property type="term" value="F:GTPase activator activity"/>
    <property type="evidence" value="ECO:0007669"/>
    <property type="project" value="TreeGrafter"/>
</dbReference>
<reference evidence="18" key="1">
    <citation type="submission" date="2025-08" db="UniProtKB">
        <authorList>
            <consortium name="RefSeq"/>
        </authorList>
    </citation>
    <scope>IDENTIFICATION</scope>
    <source>
        <tissue evidence="18">Muscle</tissue>
    </source>
</reference>
<dbReference type="Pfam" id="PF08366">
    <property type="entry name" value="LLGL"/>
    <property type="match status" value="1"/>
</dbReference>
<dbReference type="InterPro" id="IPR042855">
    <property type="entry name" value="V_SNARE_CC"/>
</dbReference>
<evidence type="ECO:0000256" key="12">
    <source>
        <dbReference type="ARBA" id="ARBA00023136"/>
    </source>
</evidence>
<evidence type="ECO:0000256" key="1">
    <source>
        <dbReference type="ARBA" id="ARBA00004202"/>
    </source>
</evidence>
<keyword evidence="4" id="KW-0813">Transport</keyword>
<dbReference type="PANTHER" id="PTHR10241">
    <property type="entry name" value="LETHAL 2 GIANT LARVAE PROTEIN"/>
    <property type="match status" value="1"/>
</dbReference>
<evidence type="ECO:0000256" key="11">
    <source>
        <dbReference type="ARBA" id="ARBA00023054"/>
    </source>
</evidence>
<dbReference type="PROSITE" id="PS50082">
    <property type="entry name" value="WD_REPEATS_2"/>
    <property type="match status" value="1"/>
</dbReference>
<comment type="similarity">
    <text evidence="3">Belongs to the WD repeat L(2)GL family.</text>
</comment>
<dbReference type="Pfam" id="PF00400">
    <property type="entry name" value="WD40"/>
    <property type="match status" value="1"/>
</dbReference>
<keyword evidence="10" id="KW-0653">Protein transport</keyword>
<evidence type="ECO:0000256" key="13">
    <source>
        <dbReference type="ARBA" id="ARBA00067543"/>
    </source>
</evidence>
<feature type="region of interest" description="Disordered" evidence="16">
    <location>
        <begin position="673"/>
        <end position="729"/>
    </location>
</feature>
<protein>
    <recommendedName>
        <fullName evidence="13">Syntaxin-binding protein 5-like</fullName>
    </recommendedName>
</protein>
<evidence type="ECO:0000256" key="16">
    <source>
        <dbReference type="SAM" id="MobiDB-lite"/>
    </source>
</evidence>
<evidence type="ECO:0000256" key="3">
    <source>
        <dbReference type="ARBA" id="ARBA00008070"/>
    </source>
</evidence>
<feature type="compositionally biased region" description="Basic residues" evidence="16">
    <location>
        <begin position="681"/>
        <end position="690"/>
    </location>
</feature>
<evidence type="ECO:0000313" key="18">
    <source>
        <dbReference type="RefSeq" id="XP_042598958.1"/>
    </source>
</evidence>
<evidence type="ECO:0000256" key="7">
    <source>
        <dbReference type="ARBA" id="ARBA00022490"/>
    </source>
</evidence>
<dbReference type="GO" id="GO:0006893">
    <property type="term" value="P:Golgi to plasma membrane transport"/>
    <property type="evidence" value="ECO:0007669"/>
    <property type="project" value="TreeGrafter"/>
</dbReference>
<dbReference type="CDD" id="cd15893">
    <property type="entry name" value="R-SNARE_STXBP5"/>
    <property type="match status" value="1"/>
</dbReference>
<sequence>MKKFNIRKVLDGLTAASSSSSAASAQSGNRENDMIQETLQSEHFQLCKTVRHGFPYQPSSMAFDPVQKILAIGTQSGALRLFGRAGVECYCQHESGSAVIQLEFLVNEGALVSALADDSIHLWNLRQKLPAILHSLKFNRERITFCHLPFQSKWLYVGTERGNIHIVNVESFTLSGYVIMWNKAIELSSKTHPGPVVHISDNPMDEGKLLIGFECGIVVLWDLKSKKADYRYNYDEAIHSVAWHHEGKQFVCSHSDGTLTTWNVRAPAKPAQTITPHGKQPKDGKKPEPCKPILKVEYKTTRAGDPFMILCGGLSYDTVGRRACLTVMHGKSTAVLEMDYPIVDFLTLCETPYPNDFQEPYAVVVLLEKDLVVIDLAQIGYPIFENPYPLSIHESPVTCCEYFADCPAEVIPALYSVGSRQKRQGFSKKEWPISGGNWGQGTLSFSEIIITGHADGSIKFWDASALMLQVLYKLKTAKVFEKPHGKEEKSSTEIVDEDPFAIQILSWCPESRVLCVAGVSAHVIVYRFSKQEVTTEVVQLLEVRMQCELNEVESPECGGEQVSAVSTPGTSSSPQTSLPQSHPSTSSNNSSDGLRDNVPCLKVRSSPLKQSPGYQVELLIQLVWVSGEPPQQITSLAVNSAYGLVAFGNGNGLAVVDYLQKTLLLNMSTAELYGSTDPHHRQPRSPRKTRQPSAGLCDGNDASAAPEEKCKSPTSDARDNSFSRSRSSSVTSIDRESREVISSFYFCDSLSKKSETVAVPSLWVGTSLGSMLAIALTVPSTPEQRMQQPVGVSFCGPVVRLKGGILRMAQLDASGTLLPHVYESWYEPNAPEEERERPRRRRPTTPPSSQENPDCQYAVVCSEKQAKVVAMPSQNCVYEHNITETSFVLRADVVTMTAGVGIACFCANGHIMTLSLPSLRPLLDVNYLPLTDMRIARTFCFSNQGQALYLTSPTEIQRITYNQETCDNLQEMLGELFTPVDTPEAPNRGFFKGLFGGGAQSLDREDLFGEETAGKASRSLAQHIPGPGGMEGMKGAASGVVGELARARIALDERGQKLGELEERTAAMMSSADSFSKHAHDMMLKYKDKKWYQL</sequence>
<dbReference type="GO" id="GO:0045159">
    <property type="term" value="F:myosin II binding"/>
    <property type="evidence" value="ECO:0007669"/>
    <property type="project" value="TreeGrafter"/>
</dbReference>
<dbReference type="InterPro" id="IPR001680">
    <property type="entry name" value="WD40_rpt"/>
</dbReference>
<feature type="region of interest" description="Disordered" evidence="16">
    <location>
        <begin position="558"/>
        <end position="596"/>
    </location>
</feature>
<dbReference type="SMR" id="A0A9R0AHX6"/>
<keyword evidence="12" id="KW-0472">Membrane</keyword>
<keyword evidence="11 15" id="KW-0175">Coiled coil</keyword>
<dbReference type="PROSITE" id="PS50892">
    <property type="entry name" value="V_SNARE"/>
    <property type="match status" value="1"/>
</dbReference>
<accession>A0A9R0AHX6</accession>
<dbReference type="GO" id="GO:0019905">
    <property type="term" value="F:syntaxin binding"/>
    <property type="evidence" value="ECO:0007669"/>
    <property type="project" value="TreeGrafter"/>
</dbReference>
<evidence type="ECO:0000256" key="2">
    <source>
        <dbReference type="ARBA" id="ARBA00004496"/>
    </source>
</evidence>
<feature type="repeat" description="WD" evidence="14">
    <location>
        <begin position="231"/>
        <end position="265"/>
    </location>
</feature>
<dbReference type="InterPro" id="IPR013577">
    <property type="entry name" value="LLGL2"/>
</dbReference>
<evidence type="ECO:0000256" key="14">
    <source>
        <dbReference type="PROSITE-ProRule" id="PRU00221"/>
    </source>
</evidence>
<feature type="domain" description="V-SNARE coiled-coil homology" evidence="17">
    <location>
        <begin position="1029"/>
        <end position="1089"/>
    </location>
</feature>
<dbReference type="GO" id="GO:0005886">
    <property type="term" value="C:plasma membrane"/>
    <property type="evidence" value="ECO:0007669"/>
    <property type="project" value="UniProtKB-SubCell"/>
</dbReference>
<dbReference type="GO" id="GO:0031201">
    <property type="term" value="C:SNARE complex"/>
    <property type="evidence" value="ECO:0007669"/>
    <property type="project" value="TreeGrafter"/>
</dbReference>
<keyword evidence="5" id="KW-1003">Cell membrane</keyword>
<keyword evidence="9" id="KW-0677">Repeat</keyword>
<evidence type="ECO:0000256" key="15">
    <source>
        <dbReference type="PROSITE-ProRule" id="PRU00290"/>
    </source>
</evidence>
<dbReference type="AlphaFoldDB" id="A0A9R0AHX6"/>
<proteinExistence type="inferred from homology"/>
<comment type="subcellular location">
    <subcellularLocation>
        <location evidence="1">Cell membrane</location>
        <topology evidence="1">Peripheral membrane protein</topology>
    </subcellularLocation>
    <subcellularLocation>
        <location evidence="2">Cytoplasm</location>
    </subcellularLocation>
</comment>
<dbReference type="RefSeq" id="XP_042598958.1">
    <property type="nucleotide sequence ID" value="XM_042743024.1"/>
</dbReference>
<organism evidence="18">
    <name type="scientific">Cyprinus carpio</name>
    <name type="common">Common carp</name>
    <dbReference type="NCBI Taxonomy" id="7962"/>
    <lineage>
        <taxon>Eukaryota</taxon>
        <taxon>Metazoa</taxon>
        <taxon>Chordata</taxon>
        <taxon>Craniata</taxon>
        <taxon>Vertebrata</taxon>
        <taxon>Euteleostomi</taxon>
        <taxon>Actinopterygii</taxon>
        <taxon>Neopterygii</taxon>
        <taxon>Teleostei</taxon>
        <taxon>Ostariophysi</taxon>
        <taxon>Cypriniformes</taxon>
        <taxon>Cyprinidae</taxon>
        <taxon>Cyprininae</taxon>
        <taxon>Cyprinus</taxon>
    </lineage>
</organism>
<keyword evidence="7" id="KW-0963">Cytoplasm</keyword>
<dbReference type="FunFam" id="1.20.5.110:FF:000001">
    <property type="entry name" value="syntaxin-binding protein 5 isoform X1"/>
    <property type="match status" value="1"/>
</dbReference>
<evidence type="ECO:0000256" key="6">
    <source>
        <dbReference type="ARBA" id="ARBA00022483"/>
    </source>
</evidence>
<dbReference type="SMART" id="SM00320">
    <property type="entry name" value="WD40"/>
    <property type="match status" value="7"/>
</dbReference>
<keyword evidence="8 14" id="KW-0853">WD repeat</keyword>
<name>A0A9R0AHX6_CYPCA</name>
<dbReference type="FunFam" id="2.130.10.10:FF:000521">
    <property type="entry name" value="syntaxin-binding protein 5-like isoform X1"/>
    <property type="match status" value="1"/>
</dbReference>
<feature type="compositionally biased region" description="Basic and acidic residues" evidence="16">
    <location>
        <begin position="706"/>
        <end position="721"/>
    </location>
</feature>
<evidence type="ECO:0000256" key="5">
    <source>
        <dbReference type="ARBA" id="ARBA00022475"/>
    </source>
</evidence>
<evidence type="ECO:0000256" key="10">
    <source>
        <dbReference type="ARBA" id="ARBA00022927"/>
    </source>
</evidence>
<dbReference type="GeneID" id="109106774"/>
<dbReference type="PANTHER" id="PTHR10241:SF37">
    <property type="entry name" value="SYNTAXIN-BINDING PROTEIN 5 ISOFORM X1"/>
    <property type="match status" value="1"/>
</dbReference>
<evidence type="ECO:0000256" key="9">
    <source>
        <dbReference type="ARBA" id="ARBA00022737"/>
    </source>
</evidence>
<evidence type="ECO:0000256" key="4">
    <source>
        <dbReference type="ARBA" id="ARBA00022448"/>
    </source>
</evidence>
<feature type="region of interest" description="Disordered" evidence="16">
    <location>
        <begin position="828"/>
        <end position="854"/>
    </location>
</feature>
<feature type="region of interest" description="Disordered" evidence="16">
    <location>
        <begin position="270"/>
        <end position="289"/>
    </location>
</feature>
<evidence type="ECO:0000256" key="8">
    <source>
        <dbReference type="ARBA" id="ARBA00022574"/>
    </source>
</evidence>
<feature type="compositionally biased region" description="Basic and acidic residues" evidence="16">
    <location>
        <begin position="280"/>
        <end position="289"/>
    </location>
</feature>
<dbReference type="GO" id="GO:0006887">
    <property type="term" value="P:exocytosis"/>
    <property type="evidence" value="ECO:0007669"/>
    <property type="project" value="UniProtKB-KW"/>
</dbReference>
<evidence type="ECO:0000259" key="17">
    <source>
        <dbReference type="PROSITE" id="PS50892"/>
    </source>
</evidence>
<feature type="compositionally biased region" description="Low complexity" evidence="16">
    <location>
        <begin position="566"/>
        <end position="591"/>
    </location>
</feature>